<dbReference type="SMART" id="SM00409">
    <property type="entry name" value="IG"/>
    <property type="match status" value="3"/>
</dbReference>
<dbReference type="PANTHER" id="PTHR21063">
    <property type="entry name" value="LFA-3"/>
    <property type="match status" value="1"/>
</dbReference>
<evidence type="ECO:0000313" key="4">
    <source>
        <dbReference type="Proteomes" id="UP001059041"/>
    </source>
</evidence>
<dbReference type="InterPro" id="IPR036179">
    <property type="entry name" value="Ig-like_dom_sf"/>
</dbReference>
<feature type="domain" description="Ig-like" evidence="2">
    <location>
        <begin position="366"/>
        <end position="451"/>
    </location>
</feature>
<dbReference type="EMBL" id="JAFHDT010000025">
    <property type="protein sequence ID" value="KAI7791161.1"/>
    <property type="molecule type" value="Genomic_DNA"/>
</dbReference>
<dbReference type="Gene3D" id="2.60.40.10">
    <property type="entry name" value="Immunoglobulins"/>
    <property type="match status" value="4"/>
</dbReference>
<dbReference type="PROSITE" id="PS50835">
    <property type="entry name" value="IG_LIKE"/>
    <property type="match status" value="2"/>
</dbReference>
<proteinExistence type="predicted"/>
<dbReference type="PANTHER" id="PTHR21063:SF4">
    <property type="entry name" value="CD48 ANTIGEN-RELATED"/>
    <property type="match status" value="1"/>
</dbReference>
<gene>
    <name evidence="3" type="ORF">IRJ41_011051</name>
</gene>
<feature type="transmembrane region" description="Helical" evidence="1">
    <location>
        <begin position="470"/>
        <end position="494"/>
    </location>
</feature>
<keyword evidence="1" id="KW-0812">Transmembrane</keyword>
<dbReference type="InterPro" id="IPR013106">
    <property type="entry name" value="Ig_V-set"/>
</dbReference>
<accession>A0A9W7W8I2</accession>
<sequence>MYFEFIVTPLKEFSGLKSLKKMHHTCLFCFFMWRLIGVFGYSGEVKSVSVMEGDSVTLHNNVTDIQRGDVIEWLFGPQETRIATIYTDFSETDVVHDGMFRDKLQVDDHTGSLTITNITTQHSGLYHMIFISSSGYIREPSYRFNVTVYARVPVPVITRDFSVCLKCVLLCSVLNVTRVSLSWYKGKSLLSSISVSDLNIRLSLPLEVEYQDTNTYRCVVNNPITNHTQHLNITQVCHKCSGVFGADADEVKSLSVMEGDSVTLHTNINDKQRTDELQWRFGSQEYFIVHHLENENTFSRNGHLDDSFTGRLHMDNQTGSLTITNITNDHSGLYRLLISDRIFRNGNIRKTLYRFKVTVYACLPVPVIISYCPQNPPSSSVSKCVLLCSVMNVTRVSLSWYKGKSLLSSISVSDLNIRLSLPLEVEYQDTNTYRCVLNHPNSNQTQHLNITHVYQMCSGCLNYRYTVKAVIQLVASVLVGVAAVAACAVLIRYIRSRRAEQERSSANTSYRDADLHRL</sequence>
<keyword evidence="1" id="KW-0472">Membrane</keyword>
<dbReference type="InterPro" id="IPR013783">
    <property type="entry name" value="Ig-like_fold"/>
</dbReference>
<organism evidence="3 4">
    <name type="scientific">Triplophysa rosa</name>
    <name type="common">Cave loach</name>
    <dbReference type="NCBI Taxonomy" id="992332"/>
    <lineage>
        <taxon>Eukaryota</taxon>
        <taxon>Metazoa</taxon>
        <taxon>Chordata</taxon>
        <taxon>Craniata</taxon>
        <taxon>Vertebrata</taxon>
        <taxon>Euteleostomi</taxon>
        <taxon>Actinopterygii</taxon>
        <taxon>Neopterygii</taxon>
        <taxon>Teleostei</taxon>
        <taxon>Ostariophysi</taxon>
        <taxon>Cypriniformes</taxon>
        <taxon>Nemacheilidae</taxon>
        <taxon>Triplophysa</taxon>
    </lineage>
</organism>
<name>A0A9W7W8I2_TRIRA</name>
<evidence type="ECO:0000256" key="1">
    <source>
        <dbReference type="SAM" id="Phobius"/>
    </source>
</evidence>
<dbReference type="SUPFAM" id="SSF48726">
    <property type="entry name" value="Immunoglobulin"/>
    <property type="match status" value="4"/>
</dbReference>
<dbReference type="Proteomes" id="UP001059041">
    <property type="component" value="Linkage Group LG25"/>
</dbReference>
<evidence type="ECO:0000313" key="3">
    <source>
        <dbReference type="EMBL" id="KAI7791161.1"/>
    </source>
</evidence>
<feature type="domain" description="Ig-like" evidence="2">
    <location>
        <begin position="140"/>
        <end position="234"/>
    </location>
</feature>
<dbReference type="InterPro" id="IPR007110">
    <property type="entry name" value="Ig-like_dom"/>
</dbReference>
<dbReference type="AlphaFoldDB" id="A0A9W7W8I2"/>
<evidence type="ECO:0000259" key="2">
    <source>
        <dbReference type="PROSITE" id="PS50835"/>
    </source>
</evidence>
<keyword evidence="4" id="KW-1185">Reference proteome</keyword>
<reference evidence="3" key="1">
    <citation type="submission" date="2021-02" db="EMBL/GenBank/DDBJ databases">
        <title>Comparative genomics reveals that relaxation of natural selection precedes convergent phenotypic evolution of cavefish.</title>
        <authorList>
            <person name="Peng Z."/>
        </authorList>
    </citation>
    <scope>NUCLEOTIDE SEQUENCE</scope>
    <source>
        <tissue evidence="3">Muscle</tissue>
    </source>
</reference>
<dbReference type="FunFam" id="2.60.40.10:FF:002431">
    <property type="entry name" value="Si:ch211-222k6.3"/>
    <property type="match status" value="1"/>
</dbReference>
<protein>
    <submittedName>
        <fullName evidence="3">Hepatocyte cell adhesion molecule-like</fullName>
    </submittedName>
</protein>
<dbReference type="Pfam" id="PF07686">
    <property type="entry name" value="V-set"/>
    <property type="match status" value="2"/>
</dbReference>
<comment type="caution">
    <text evidence="3">The sequence shown here is derived from an EMBL/GenBank/DDBJ whole genome shotgun (WGS) entry which is preliminary data.</text>
</comment>
<dbReference type="InterPro" id="IPR003599">
    <property type="entry name" value="Ig_sub"/>
</dbReference>
<keyword evidence="1" id="KW-1133">Transmembrane helix</keyword>